<evidence type="ECO:0000313" key="10">
    <source>
        <dbReference type="EMBL" id="GMR48089.1"/>
    </source>
</evidence>
<dbReference type="PROSITE" id="PS00039">
    <property type="entry name" value="DEAD_ATP_HELICASE"/>
    <property type="match status" value="1"/>
</dbReference>
<dbReference type="GO" id="GO:0005829">
    <property type="term" value="C:cytosol"/>
    <property type="evidence" value="ECO:0007669"/>
    <property type="project" value="TreeGrafter"/>
</dbReference>
<keyword evidence="11" id="KW-1185">Reference proteome</keyword>
<evidence type="ECO:0000256" key="4">
    <source>
        <dbReference type="ARBA" id="ARBA00022806"/>
    </source>
</evidence>
<proteinExistence type="predicted"/>
<dbReference type="Proteomes" id="UP001328107">
    <property type="component" value="Unassembled WGS sequence"/>
</dbReference>
<comment type="caution">
    <text evidence="10">The sequence shown here is derived from an EMBL/GenBank/DDBJ whole genome shotgun (WGS) entry which is preliminary data.</text>
</comment>
<dbReference type="GO" id="GO:0003724">
    <property type="term" value="F:RNA helicase activity"/>
    <property type="evidence" value="ECO:0007669"/>
    <property type="project" value="UniProtKB-EC"/>
</dbReference>
<sequence>IYSRASVTVMQRVAVTLYRMETTGEVVFAEVIDVSENDRTADVISDGSFKSLLLAQSTLENLHKHGFRKPSPVQMRAIPPGMAGLDMLVQAKSGTGKTLVFAILAAENLKLSSKVVQKFVIAPTREIAIQIGETIQKVSTKGTRVAVFTGGTSVLEDKEKLRKGIHIVVGTTGRLCQLVSENVLSLSSLSLFVLDEADKMMSSAFEKDVNFLYSCVPPMRQVAVFSATYPPHLASSLTPFLRSPIHIRLNAHDVQLVGVKQYVSICLGADAVQAAIIAFTSIQFKQAFLFCNKSEECPLIADQLTVKGIEAAPISAQLEQSQREDVIKRLKANKIKVIVSTDLTARGVDADNVDLVINIDTPFDVETYFHRIGRAARYGGQGASLTILHTQRSIARFSYLVRDGGIRAKMVHMDSLIPTLTTDRAFFEASPLFISDKERNGKHEDSKTRDLAGSDELIENLPVENEQMTSDYAVMLDKVYAKVCSPYWKPLQAMILSSTLKNETTEKEIKAGEKKKFKFVPSRAKKSTKYYMKGEMLSIRDAFTIAQWKDYACEKFDMSKEPFIIEDKDVIENVKMDIKWEREKTAEPTLNLSVTRSGIKEYSRKDLIAISKSKPMKVWRVYAESRWNLAVDPFVEDQSMRCSFTDRIRIQRQKDKSERDKVVAERNASRLRLISMGTTVSTFKEWNGSFDEYCKHMKDEMEAFKGRQRRGAVVNRRRGKEEYRRKVEETRSILERIERKYEYTLNVALRGIKEEEVHTEMEIRIEGLTTIDEKDAVINDEEEEGEEEKKQVIYVEGKEEQEGIEDEYGNHGEENAHSMLNPHYSNLYSSHNRNIEFARVFHAYLTSMSTLR</sequence>
<dbReference type="GO" id="GO:0043186">
    <property type="term" value="C:P granule"/>
    <property type="evidence" value="ECO:0007669"/>
    <property type="project" value="UniProtKB-ARBA"/>
</dbReference>
<dbReference type="InterPro" id="IPR011545">
    <property type="entry name" value="DEAD/DEAH_box_helicase_dom"/>
</dbReference>
<feature type="short sequence motif" description="Q motif" evidence="6">
    <location>
        <begin position="47"/>
        <end position="75"/>
    </location>
</feature>
<feature type="domain" description="Helicase C-terminal" evidence="8">
    <location>
        <begin position="271"/>
        <end position="425"/>
    </location>
</feature>
<dbReference type="AlphaFoldDB" id="A0AAN5I1A5"/>
<dbReference type="PROSITE" id="PS51194">
    <property type="entry name" value="HELICASE_CTER"/>
    <property type="match status" value="1"/>
</dbReference>
<dbReference type="PROSITE" id="PS51195">
    <property type="entry name" value="Q_MOTIF"/>
    <property type="match status" value="1"/>
</dbReference>
<dbReference type="Pfam" id="PF00271">
    <property type="entry name" value="Helicase_C"/>
    <property type="match status" value="1"/>
</dbReference>
<evidence type="ECO:0000256" key="2">
    <source>
        <dbReference type="ARBA" id="ARBA00022741"/>
    </source>
</evidence>
<dbReference type="Gene3D" id="3.40.50.300">
    <property type="entry name" value="P-loop containing nucleotide triphosphate hydrolases"/>
    <property type="match status" value="2"/>
</dbReference>
<evidence type="ECO:0000259" key="7">
    <source>
        <dbReference type="PROSITE" id="PS51192"/>
    </source>
</evidence>
<evidence type="ECO:0000259" key="8">
    <source>
        <dbReference type="PROSITE" id="PS51194"/>
    </source>
</evidence>
<evidence type="ECO:0000256" key="3">
    <source>
        <dbReference type="ARBA" id="ARBA00022801"/>
    </source>
</evidence>
<dbReference type="InterPro" id="IPR050079">
    <property type="entry name" value="DEAD_box_RNA_helicase"/>
</dbReference>
<dbReference type="InterPro" id="IPR014001">
    <property type="entry name" value="Helicase_ATP-bd"/>
</dbReference>
<reference evidence="11" key="1">
    <citation type="submission" date="2022-10" db="EMBL/GenBank/DDBJ databases">
        <title>Genome assembly of Pristionchus species.</title>
        <authorList>
            <person name="Yoshida K."/>
            <person name="Sommer R.J."/>
        </authorList>
    </citation>
    <scope>NUCLEOTIDE SEQUENCE [LARGE SCALE GENOMIC DNA]</scope>
    <source>
        <strain evidence="11">RS5460</strain>
    </source>
</reference>
<dbReference type="GO" id="GO:0005524">
    <property type="term" value="F:ATP binding"/>
    <property type="evidence" value="ECO:0007669"/>
    <property type="project" value="UniProtKB-KW"/>
</dbReference>
<keyword evidence="2" id="KW-0547">Nucleotide-binding</keyword>
<dbReference type="PANTHER" id="PTHR47959">
    <property type="entry name" value="ATP-DEPENDENT RNA HELICASE RHLE-RELATED"/>
    <property type="match status" value="1"/>
</dbReference>
<dbReference type="PANTHER" id="PTHR47959:SF1">
    <property type="entry name" value="ATP-DEPENDENT RNA HELICASE DBPA"/>
    <property type="match status" value="1"/>
</dbReference>
<dbReference type="SUPFAM" id="SSF52540">
    <property type="entry name" value="P-loop containing nucleoside triphosphate hydrolases"/>
    <property type="match status" value="1"/>
</dbReference>
<dbReference type="Pfam" id="PF00270">
    <property type="entry name" value="DEAD"/>
    <property type="match status" value="1"/>
</dbReference>
<feature type="non-terminal residue" evidence="10">
    <location>
        <position position="1"/>
    </location>
</feature>
<dbReference type="InterPro" id="IPR027417">
    <property type="entry name" value="P-loop_NTPase"/>
</dbReference>
<accession>A0AAN5I1A5</accession>
<dbReference type="CDD" id="cd18787">
    <property type="entry name" value="SF2_C_DEAD"/>
    <property type="match status" value="1"/>
</dbReference>
<dbReference type="SMART" id="SM00487">
    <property type="entry name" value="DEXDc"/>
    <property type="match status" value="1"/>
</dbReference>
<dbReference type="EC" id="3.6.4.13" evidence="1"/>
<evidence type="ECO:0000256" key="6">
    <source>
        <dbReference type="PROSITE-ProRule" id="PRU00552"/>
    </source>
</evidence>
<evidence type="ECO:0000313" key="11">
    <source>
        <dbReference type="Proteomes" id="UP001328107"/>
    </source>
</evidence>
<dbReference type="InterPro" id="IPR001650">
    <property type="entry name" value="Helicase_C-like"/>
</dbReference>
<dbReference type="PROSITE" id="PS51192">
    <property type="entry name" value="HELICASE_ATP_BIND_1"/>
    <property type="match status" value="1"/>
</dbReference>
<evidence type="ECO:0000256" key="5">
    <source>
        <dbReference type="ARBA" id="ARBA00022840"/>
    </source>
</evidence>
<protein>
    <recommendedName>
        <fullName evidence="1">RNA helicase</fullName>
        <ecNumber evidence="1">3.6.4.13</ecNumber>
    </recommendedName>
</protein>
<evidence type="ECO:0000259" key="9">
    <source>
        <dbReference type="PROSITE" id="PS51195"/>
    </source>
</evidence>
<name>A0AAN5I1A5_9BILA</name>
<keyword evidence="3" id="KW-0378">Hydrolase</keyword>
<dbReference type="EMBL" id="BTRK01000004">
    <property type="protein sequence ID" value="GMR48089.1"/>
    <property type="molecule type" value="Genomic_DNA"/>
</dbReference>
<dbReference type="GO" id="GO:0016787">
    <property type="term" value="F:hydrolase activity"/>
    <property type="evidence" value="ECO:0007669"/>
    <property type="project" value="UniProtKB-KW"/>
</dbReference>
<gene>
    <name evidence="10" type="ORF">PMAYCL1PPCAC_18284</name>
</gene>
<dbReference type="GO" id="GO:0003676">
    <property type="term" value="F:nucleic acid binding"/>
    <property type="evidence" value="ECO:0007669"/>
    <property type="project" value="InterPro"/>
</dbReference>
<keyword evidence="4" id="KW-0347">Helicase</keyword>
<dbReference type="InterPro" id="IPR000629">
    <property type="entry name" value="RNA-helicase_DEAD-box_CS"/>
</dbReference>
<feature type="domain" description="DEAD-box RNA helicase Q" evidence="9">
    <location>
        <begin position="47"/>
        <end position="75"/>
    </location>
</feature>
<organism evidence="10 11">
    <name type="scientific">Pristionchus mayeri</name>
    <dbReference type="NCBI Taxonomy" id="1317129"/>
    <lineage>
        <taxon>Eukaryota</taxon>
        <taxon>Metazoa</taxon>
        <taxon>Ecdysozoa</taxon>
        <taxon>Nematoda</taxon>
        <taxon>Chromadorea</taxon>
        <taxon>Rhabditida</taxon>
        <taxon>Rhabditina</taxon>
        <taxon>Diplogasteromorpha</taxon>
        <taxon>Diplogasteroidea</taxon>
        <taxon>Neodiplogasteridae</taxon>
        <taxon>Pristionchus</taxon>
    </lineage>
</organism>
<dbReference type="SMART" id="SM00490">
    <property type="entry name" value="HELICc"/>
    <property type="match status" value="1"/>
</dbReference>
<dbReference type="InterPro" id="IPR014014">
    <property type="entry name" value="RNA_helicase_DEAD_Q_motif"/>
</dbReference>
<evidence type="ECO:0000256" key="1">
    <source>
        <dbReference type="ARBA" id="ARBA00012552"/>
    </source>
</evidence>
<keyword evidence="5" id="KW-0067">ATP-binding</keyword>
<feature type="domain" description="Helicase ATP-binding" evidence="7">
    <location>
        <begin position="78"/>
        <end position="247"/>
    </location>
</feature>